<dbReference type="AlphaFoldDB" id="A0A4C1XT99"/>
<evidence type="ECO:0000313" key="1">
    <source>
        <dbReference type="EMBL" id="GBP67196.1"/>
    </source>
</evidence>
<accession>A0A4C1XT99</accession>
<gene>
    <name evidence="1" type="ORF">EVAR_42075_1</name>
</gene>
<evidence type="ECO:0008006" key="3">
    <source>
        <dbReference type="Google" id="ProtNLM"/>
    </source>
</evidence>
<dbReference type="EMBL" id="BGZK01000975">
    <property type="protein sequence ID" value="GBP67196.1"/>
    <property type="molecule type" value="Genomic_DNA"/>
</dbReference>
<protein>
    <recommendedName>
        <fullName evidence="3">Mariner Mos1 transposase</fullName>
    </recommendedName>
</protein>
<name>A0A4C1XT99_EUMVA</name>
<sequence length="246" mass="27612">MLDSRGISYSTAARVLFGDEVAGSAPPKPKIGGWHNFYGHQIMVFNPEDAGRRQIKLNRNAQLSGTLEIPDLHCCHRRCQSDHRSRRNKYHSSFSRNWMLNCGIVKPRPVIEPAESSASVEVDDTSSPSVDILGSQVRPNCSNASSQPERFGVHAAECSRKKIGENDFTVKFSFIMTTTHHMPPDVQFTIWGRYLLVTHPPHSPDLAAWDFYLFSKIKRRLRGKWIADAEETAAAYGEAVEATPKC</sequence>
<keyword evidence="2" id="KW-1185">Reference proteome</keyword>
<dbReference type="Proteomes" id="UP000299102">
    <property type="component" value="Unassembled WGS sequence"/>
</dbReference>
<evidence type="ECO:0000313" key="2">
    <source>
        <dbReference type="Proteomes" id="UP000299102"/>
    </source>
</evidence>
<organism evidence="1 2">
    <name type="scientific">Eumeta variegata</name>
    <name type="common">Bagworm moth</name>
    <name type="synonym">Eumeta japonica</name>
    <dbReference type="NCBI Taxonomy" id="151549"/>
    <lineage>
        <taxon>Eukaryota</taxon>
        <taxon>Metazoa</taxon>
        <taxon>Ecdysozoa</taxon>
        <taxon>Arthropoda</taxon>
        <taxon>Hexapoda</taxon>
        <taxon>Insecta</taxon>
        <taxon>Pterygota</taxon>
        <taxon>Neoptera</taxon>
        <taxon>Endopterygota</taxon>
        <taxon>Lepidoptera</taxon>
        <taxon>Glossata</taxon>
        <taxon>Ditrysia</taxon>
        <taxon>Tineoidea</taxon>
        <taxon>Psychidae</taxon>
        <taxon>Oiketicinae</taxon>
        <taxon>Eumeta</taxon>
    </lineage>
</organism>
<proteinExistence type="predicted"/>
<dbReference type="GO" id="GO:0003676">
    <property type="term" value="F:nucleic acid binding"/>
    <property type="evidence" value="ECO:0007669"/>
    <property type="project" value="InterPro"/>
</dbReference>
<comment type="caution">
    <text evidence="1">The sequence shown here is derived from an EMBL/GenBank/DDBJ whole genome shotgun (WGS) entry which is preliminary data.</text>
</comment>
<reference evidence="1 2" key="1">
    <citation type="journal article" date="2019" name="Commun. Biol.">
        <title>The bagworm genome reveals a unique fibroin gene that provides high tensile strength.</title>
        <authorList>
            <person name="Kono N."/>
            <person name="Nakamura H."/>
            <person name="Ohtoshi R."/>
            <person name="Tomita M."/>
            <person name="Numata K."/>
            <person name="Arakawa K."/>
        </authorList>
    </citation>
    <scope>NUCLEOTIDE SEQUENCE [LARGE SCALE GENOMIC DNA]</scope>
</reference>
<dbReference type="Gene3D" id="3.30.420.10">
    <property type="entry name" value="Ribonuclease H-like superfamily/Ribonuclease H"/>
    <property type="match status" value="1"/>
</dbReference>
<dbReference type="InterPro" id="IPR036397">
    <property type="entry name" value="RNaseH_sf"/>
</dbReference>